<name>A0A6A1WIN0_9ROSI</name>
<keyword evidence="3" id="KW-1185">Reference proteome</keyword>
<protein>
    <submittedName>
        <fullName evidence="2">Uncharacterized protein</fullName>
    </submittedName>
</protein>
<feature type="region of interest" description="Disordered" evidence="1">
    <location>
        <begin position="115"/>
        <end position="150"/>
    </location>
</feature>
<accession>A0A6A1WIN0</accession>
<evidence type="ECO:0000313" key="2">
    <source>
        <dbReference type="EMBL" id="KAB1224683.1"/>
    </source>
</evidence>
<dbReference type="Proteomes" id="UP000516437">
    <property type="component" value="Chromosome 2"/>
</dbReference>
<comment type="caution">
    <text evidence="2">The sequence shown here is derived from an EMBL/GenBank/DDBJ whole genome shotgun (WGS) entry which is preliminary data.</text>
</comment>
<feature type="compositionally biased region" description="Acidic residues" evidence="1">
    <location>
        <begin position="241"/>
        <end position="252"/>
    </location>
</feature>
<dbReference type="OrthoDB" id="21204at2759"/>
<evidence type="ECO:0000313" key="3">
    <source>
        <dbReference type="Proteomes" id="UP000516437"/>
    </source>
</evidence>
<reference evidence="2 3" key="1">
    <citation type="journal article" date="2019" name="Plant Biotechnol. J.">
        <title>The red bayberry genome and genetic basis of sex determination.</title>
        <authorList>
            <person name="Jia H.M."/>
            <person name="Jia H.J."/>
            <person name="Cai Q.L."/>
            <person name="Wang Y."/>
            <person name="Zhao H.B."/>
            <person name="Yang W.F."/>
            <person name="Wang G.Y."/>
            <person name="Li Y.H."/>
            <person name="Zhan D.L."/>
            <person name="Shen Y.T."/>
            <person name="Niu Q.F."/>
            <person name="Chang L."/>
            <person name="Qiu J."/>
            <person name="Zhao L."/>
            <person name="Xie H.B."/>
            <person name="Fu W.Y."/>
            <person name="Jin J."/>
            <person name="Li X.W."/>
            <person name="Jiao Y."/>
            <person name="Zhou C.C."/>
            <person name="Tu T."/>
            <person name="Chai C.Y."/>
            <person name="Gao J.L."/>
            <person name="Fan L.J."/>
            <person name="van de Weg E."/>
            <person name="Wang J.Y."/>
            <person name="Gao Z.S."/>
        </authorList>
    </citation>
    <scope>NUCLEOTIDE SEQUENCE [LARGE SCALE GENOMIC DNA]</scope>
    <source>
        <tissue evidence="2">Leaves</tissue>
    </source>
</reference>
<dbReference type="EMBL" id="RXIC02000020">
    <property type="protein sequence ID" value="KAB1224683.1"/>
    <property type="molecule type" value="Genomic_DNA"/>
</dbReference>
<feature type="compositionally biased region" description="Low complexity" evidence="1">
    <location>
        <begin position="138"/>
        <end position="147"/>
    </location>
</feature>
<feature type="region of interest" description="Disordered" evidence="1">
    <location>
        <begin position="218"/>
        <end position="252"/>
    </location>
</feature>
<gene>
    <name evidence="2" type="ORF">CJ030_MR2G024691</name>
</gene>
<sequence length="252" mass="27882">MEADSSRISEQMPRSTVPGRTDNGLVVDHSVQPGACSFCRRILSPENETTSDLETISLCGDCKFLFLEDHSTPAQQSSQRTTPRRRRTTYSSSEFVENLFSQEFSHMISLARQRQSTISRSEDQSLDDDAMTRLGHNSSSLSTPSGSRRWGRILSDTESDGFDHLDSLDAESEASVSFGQHGVFQGENDSISFSVYGGDSDASVEGHSFLDPYMFVPPDEGSMFDSETDIDPMNAGLNQWESEEEEEDGGRS</sequence>
<proteinExistence type="predicted"/>
<feature type="region of interest" description="Disordered" evidence="1">
    <location>
        <begin position="1"/>
        <end position="26"/>
    </location>
</feature>
<dbReference type="AlphaFoldDB" id="A0A6A1WIN0"/>
<organism evidence="2 3">
    <name type="scientific">Morella rubra</name>
    <name type="common">Chinese bayberry</name>
    <dbReference type="NCBI Taxonomy" id="262757"/>
    <lineage>
        <taxon>Eukaryota</taxon>
        <taxon>Viridiplantae</taxon>
        <taxon>Streptophyta</taxon>
        <taxon>Embryophyta</taxon>
        <taxon>Tracheophyta</taxon>
        <taxon>Spermatophyta</taxon>
        <taxon>Magnoliopsida</taxon>
        <taxon>eudicotyledons</taxon>
        <taxon>Gunneridae</taxon>
        <taxon>Pentapetalae</taxon>
        <taxon>rosids</taxon>
        <taxon>fabids</taxon>
        <taxon>Fagales</taxon>
        <taxon>Myricaceae</taxon>
        <taxon>Morella</taxon>
    </lineage>
</organism>
<evidence type="ECO:0000256" key="1">
    <source>
        <dbReference type="SAM" id="MobiDB-lite"/>
    </source>
</evidence>